<dbReference type="Proteomes" id="UP001319874">
    <property type="component" value="Chromosome 2"/>
</dbReference>
<keyword evidence="2" id="KW-1185">Reference proteome</keyword>
<evidence type="ECO:0000313" key="1">
    <source>
        <dbReference type="EMBL" id="BCZ80272.1"/>
    </source>
</evidence>
<evidence type="ECO:0008006" key="3">
    <source>
        <dbReference type="Google" id="ProtNLM"/>
    </source>
</evidence>
<sequence>MFCHTSDAPFLAPSFHQIADRYRNVPNATQMLEIKLRKGGRAHWGDTAMPLPSERGGPISAEDAHQLIQWVMTQ</sequence>
<evidence type="ECO:0000313" key="2">
    <source>
        <dbReference type="Proteomes" id="UP001319874"/>
    </source>
</evidence>
<proteinExistence type="predicted"/>
<reference evidence="1 2" key="1">
    <citation type="journal article" date="2022" name="Front. Microbiol.">
        <title>Identification and characterization of a novel class of self-sufficient cytochrome P450 hydroxylase involved in cyclohexanecarboxylate degradation in Paraburkholderia terrae strain KU-64.</title>
        <authorList>
            <person name="Yamamoto T."/>
            <person name="Hasegawa Y."/>
            <person name="Iwaki H."/>
        </authorList>
    </citation>
    <scope>NUCLEOTIDE SEQUENCE [LARGE SCALE GENOMIC DNA]</scope>
    <source>
        <strain evidence="1 2">KU-64</strain>
    </source>
</reference>
<dbReference type="Gene3D" id="1.10.760.10">
    <property type="entry name" value="Cytochrome c-like domain"/>
    <property type="match status" value="1"/>
</dbReference>
<protein>
    <recommendedName>
        <fullName evidence="3">Cytochrome C</fullName>
    </recommendedName>
</protein>
<dbReference type="InterPro" id="IPR036909">
    <property type="entry name" value="Cyt_c-like_dom_sf"/>
</dbReference>
<dbReference type="EMBL" id="AP024956">
    <property type="protein sequence ID" value="BCZ80272.1"/>
    <property type="molecule type" value="Genomic_DNA"/>
</dbReference>
<accession>A0ABN6JHC9</accession>
<organism evidence="1 2">
    <name type="scientific">Paraburkholderia terrae</name>
    <dbReference type="NCBI Taxonomy" id="311230"/>
    <lineage>
        <taxon>Bacteria</taxon>
        <taxon>Pseudomonadati</taxon>
        <taxon>Pseudomonadota</taxon>
        <taxon>Betaproteobacteria</taxon>
        <taxon>Burkholderiales</taxon>
        <taxon>Burkholderiaceae</taxon>
        <taxon>Paraburkholderia</taxon>
    </lineage>
</organism>
<name>A0ABN6JHC9_9BURK</name>
<dbReference type="SUPFAM" id="SSF46626">
    <property type="entry name" value="Cytochrome c"/>
    <property type="match status" value="1"/>
</dbReference>
<gene>
    <name evidence="1" type="ORF">PTKU64_39470</name>
</gene>